<protein>
    <submittedName>
        <fullName evidence="1">Amidohydrolase</fullName>
    </submittedName>
</protein>
<gene>
    <name evidence="1" type="ORF">CTRU02_210867</name>
</gene>
<reference evidence="1 2" key="1">
    <citation type="journal article" date="2020" name="Phytopathology">
        <title>Genome Sequence Resources of Colletotrichum truncatum, C. plurivorum, C. musicola, and C. sojae: Four Species Pathogenic to Soybean (Glycine max).</title>
        <authorList>
            <person name="Rogerio F."/>
            <person name="Boufleur T.R."/>
            <person name="Ciampi-Guillardi M."/>
            <person name="Sukno S.A."/>
            <person name="Thon M.R."/>
            <person name="Massola Junior N.S."/>
            <person name="Baroncelli R."/>
        </authorList>
    </citation>
    <scope>NUCLEOTIDE SEQUENCE [LARGE SCALE GENOMIC DNA]</scope>
    <source>
        <strain evidence="1 2">CMES1059</strain>
    </source>
</reference>
<proteinExistence type="predicted"/>
<keyword evidence="2" id="KW-1185">Reference proteome</keyword>
<dbReference type="EMBL" id="VUJX02000007">
    <property type="protein sequence ID" value="KAL0934068.1"/>
    <property type="molecule type" value="Genomic_DNA"/>
</dbReference>
<sequence length="433" mass="47923">MAQKKHLVAFKGGQVLSLIPEPQLRNADVLVSHDGTIAYIGVDRRDELYTAERVIDATGKWLLPGFVSGHSHLWQSKYAGHAPNSAVSEWGEGLYSQARDLSASDYYDLTMHGAKSHIRKGITTAFNFTFSARFRDGRADRAQFEGALDSGIRFIHGFNIGAIKENWTPELATARARRFIDWASTFKHHGQYLGTMIAHHGINYDTDVNTRMEAEIMRKLEIGGQIHYLESPKPADVNMERSRWEWLRDAGALDSKLILGHFLHPTPSILEEAAKRGLKMTWNPMSNGRLGSGIADIPAYQKYNLPIGLGVDGEASSDRSDPFENMRAGIYAVRGKYTDPTVLKAYDVFYMHTLGAAEVLGVADQVGSLAVGKQADIILLDPPSCSSLGDIVSPIVFSSGVESIEAVFIGGQEFWPQKMHSSSAPRDWPAWEF</sequence>
<name>A0ACC3YQ78_COLTU</name>
<dbReference type="Proteomes" id="UP000805649">
    <property type="component" value="Unassembled WGS sequence"/>
</dbReference>
<comment type="caution">
    <text evidence="1">The sequence shown here is derived from an EMBL/GenBank/DDBJ whole genome shotgun (WGS) entry which is preliminary data.</text>
</comment>
<evidence type="ECO:0000313" key="1">
    <source>
        <dbReference type="EMBL" id="KAL0934068.1"/>
    </source>
</evidence>
<accession>A0ACC3YQ78</accession>
<evidence type="ECO:0000313" key="2">
    <source>
        <dbReference type="Proteomes" id="UP000805649"/>
    </source>
</evidence>
<organism evidence="1 2">
    <name type="scientific">Colletotrichum truncatum</name>
    <name type="common">Anthracnose fungus</name>
    <name type="synonym">Colletotrichum capsici</name>
    <dbReference type="NCBI Taxonomy" id="5467"/>
    <lineage>
        <taxon>Eukaryota</taxon>
        <taxon>Fungi</taxon>
        <taxon>Dikarya</taxon>
        <taxon>Ascomycota</taxon>
        <taxon>Pezizomycotina</taxon>
        <taxon>Sordariomycetes</taxon>
        <taxon>Hypocreomycetidae</taxon>
        <taxon>Glomerellales</taxon>
        <taxon>Glomerellaceae</taxon>
        <taxon>Colletotrichum</taxon>
        <taxon>Colletotrichum truncatum species complex</taxon>
    </lineage>
</organism>